<evidence type="ECO:0000256" key="1">
    <source>
        <dbReference type="SAM" id="Coils"/>
    </source>
</evidence>
<proteinExistence type="predicted"/>
<comment type="caution">
    <text evidence="3">The sequence shown here is derived from an EMBL/GenBank/DDBJ whole genome shotgun (WGS) entry which is preliminary data.</text>
</comment>
<accession>A0ABW0EBH5</accession>
<feature type="signal peptide" evidence="2">
    <location>
        <begin position="1"/>
        <end position="21"/>
    </location>
</feature>
<feature type="coiled-coil region" evidence="1">
    <location>
        <begin position="281"/>
        <end position="308"/>
    </location>
</feature>
<evidence type="ECO:0000313" key="3">
    <source>
        <dbReference type="EMBL" id="MFC5271722.1"/>
    </source>
</evidence>
<sequence>MNKLSTLLLFVLTFAAGLVSAQDLDQKNKDLFDKTVDKLNFRTIEYVYDRKYPRKKFPVTQADFKTRKTFDDFEGNAAFKKLFLNYNDVSEKFKKKFGNGRYDLASFEKGLADILINKDFEFFISSLTKDDKIQLIKSLQQINKKGVALYVDASGKQHGLDATDSIVEEAAPVAQNNKIEVAEDETALSADSTQPVINTAATPEEVFQEKAPRRDWLTWLALVLSGTALAFAVSAKLKEVPALRNYVNNNFQKKTDGPVISKVAVATSTETTNDLALRKQLENLTREVEGLYAQMDELLHKNSVLEQKLTGSHPKPFEVPKTAYFEPETEPVVAKAAPVAAPKPEPAKVMVADLDEMEEENETGFTPFTLPAAAYSTDEITNGAEELQEVTFFLSKPDRNGFFWNDEVTRNFTPNRSLFELTLSDNDVKKGRFEMVMDKAQQKLALENPDLYLKPVCDISGDPASGQRLITETPGNIVLNGDQWVLVKKAKIKVV</sequence>
<evidence type="ECO:0000256" key="2">
    <source>
        <dbReference type="SAM" id="SignalP"/>
    </source>
</evidence>
<keyword evidence="2" id="KW-0732">Signal</keyword>
<keyword evidence="4" id="KW-1185">Reference proteome</keyword>
<gene>
    <name evidence="3" type="ORF">ACFPIB_13975</name>
</gene>
<name>A0ABW0EBH5_9BACT</name>
<organism evidence="3 4">
    <name type="scientific">Adhaeribacter terreus</name>
    <dbReference type="NCBI Taxonomy" id="529703"/>
    <lineage>
        <taxon>Bacteria</taxon>
        <taxon>Pseudomonadati</taxon>
        <taxon>Bacteroidota</taxon>
        <taxon>Cytophagia</taxon>
        <taxon>Cytophagales</taxon>
        <taxon>Hymenobacteraceae</taxon>
        <taxon>Adhaeribacter</taxon>
    </lineage>
</organism>
<evidence type="ECO:0000313" key="4">
    <source>
        <dbReference type="Proteomes" id="UP001596161"/>
    </source>
</evidence>
<keyword evidence="1" id="KW-0175">Coiled coil</keyword>
<dbReference type="RefSeq" id="WP_378018081.1">
    <property type="nucleotide sequence ID" value="NZ_JBHSKT010000008.1"/>
</dbReference>
<feature type="chain" id="PRO_5046556934" evidence="2">
    <location>
        <begin position="22"/>
        <end position="495"/>
    </location>
</feature>
<dbReference type="Proteomes" id="UP001596161">
    <property type="component" value="Unassembled WGS sequence"/>
</dbReference>
<reference evidence="4" key="1">
    <citation type="journal article" date="2019" name="Int. J. Syst. Evol. Microbiol.">
        <title>The Global Catalogue of Microorganisms (GCM) 10K type strain sequencing project: providing services to taxonomists for standard genome sequencing and annotation.</title>
        <authorList>
            <consortium name="The Broad Institute Genomics Platform"/>
            <consortium name="The Broad Institute Genome Sequencing Center for Infectious Disease"/>
            <person name="Wu L."/>
            <person name="Ma J."/>
        </authorList>
    </citation>
    <scope>NUCLEOTIDE SEQUENCE [LARGE SCALE GENOMIC DNA]</scope>
    <source>
        <strain evidence="4">KACC 12602</strain>
    </source>
</reference>
<dbReference type="EMBL" id="JBHSKT010000008">
    <property type="protein sequence ID" value="MFC5271722.1"/>
    <property type="molecule type" value="Genomic_DNA"/>
</dbReference>
<protein>
    <submittedName>
        <fullName evidence="3">Uncharacterized protein</fullName>
    </submittedName>
</protein>